<sequence length="192" mass="21157">METVTAQPVGREPVVFGHALEALLAAAEPLTPTLHAGLERLGLSARRPLHAAYPYPVWPEAIRLLAGTEDSQFALGQRYLERIRQSKVGAALHDFAKAVGAERMLLRMSRNIRSTNNVLDAVVTPRSEDAGWELLVRPLAEFAHTPDLRAEPPHFVRGLLTTAFQNFGSVNARVELIRHDAARASSTFHVML</sequence>
<keyword evidence="2" id="KW-1185">Reference proteome</keyword>
<evidence type="ECO:0000313" key="2">
    <source>
        <dbReference type="Proteomes" id="UP000662747"/>
    </source>
</evidence>
<dbReference type="Proteomes" id="UP000662747">
    <property type="component" value="Chromosome"/>
</dbReference>
<dbReference type="EMBL" id="CP071090">
    <property type="protein sequence ID" value="QSQ21177.1"/>
    <property type="molecule type" value="Genomic_DNA"/>
</dbReference>
<name>A0ABX7NQN8_9BACT</name>
<accession>A0ABX7NQN8</accession>
<gene>
    <name evidence="1" type="ORF">JY651_39235</name>
</gene>
<reference evidence="1 2" key="1">
    <citation type="submission" date="2021-02" db="EMBL/GenBank/DDBJ databases">
        <title>De Novo genome assembly of isolated myxobacteria.</title>
        <authorList>
            <person name="Stevens D.C."/>
        </authorList>
    </citation>
    <scope>NUCLEOTIDE SEQUENCE [LARGE SCALE GENOMIC DNA]</scope>
    <source>
        <strain evidence="2">SCPEA02</strain>
    </source>
</reference>
<evidence type="ECO:0000313" key="1">
    <source>
        <dbReference type="EMBL" id="QSQ21177.1"/>
    </source>
</evidence>
<dbReference type="Pfam" id="PF09536">
    <property type="entry name" value="DUF2378"/>
    <property type="match status" value="1"/>
</dbReference>
<dbReference type="InterPro" id="IPR011751">
    <property type="entry name" value="Mxa_paralog_2265"/>
</dbReference>
<organism evidence="1 2">
    <name type="scientific">Pyxidicoccus parkwayensis</name>
    <dbReference type="NCBI Taxonomy" id="2813578"/>
    <lineage>
        <taxon>Bacteria</taxon>
        <taxon>Pseudomonadati</taxon>
        <taxon>Myxococcota</taxon>
        <taxon>Myxococcia</taxon>
        <taxon>Myxococcales</taxon>
        <taxon>Cystobacterineae</taxon>
        <taxon>Myxococcaceae</taxon>
        <taxon>Pyxidicoccus</taxon>
    </lineage>
</organism>
<dbReference type="RefSeq" id="WP_206722756.1">
    <property type="nucleotide sequence ID" value="NZ_CP071090.1"/>
</dbReference>
<protein>
    <submittedName>
        <fullName evidence="1">DUF2378 family protein</fullName>
    </submittedName>
</protein>
<proteinExistence type="predicted"/>
<dbReference type="NCBIfam" id="TIGR02265">
    <property type="entry name" value="Mxa_TIGR02265"/>
    <property type="match status" value="1"/>
</dbReference>